<dbReference type="InterPro" id="IPR012302">
    <property type="entry name" value="Malic_NAD-bd"/>
</dbReference>
<dbReference type="PANTHER" id="PTHR43237">
    <property type="entry name" value="NADP-DEPENDENT MALIC ENZYME"/>
    <property type="match status" value="1"/>
</dbReference>
<dbReference type="GO" id="GO:0004470">
    <property type="term" value="F:malic enzyme activity"/>
    <property type="evidence" value="ECO:0007669"/>
    <property type="project" value="InterPro"/>
</dbReference>
<keyword evidence="4" id="KW-0560">Oxidoreductase</keyword>
<name>A0A4Q0AJ55_9BACT</name>
<evidence type="ECO:0000256" key="2">
    <source>
        <dbReference type="ARBA" id="ARBA00008785"/>
    </source>
</evidence>
<comment type="cofactor">
    <cofactor evidence="7">
        <name>Mg(2+)</name>
        <dbReference type="ChEBI" id="CHEBI:18420"/>
    </cofactor>
    <cofactor evidence="7">
        <name>Mn(2+)</name>
        <dbReference type="ChEBI" id="CHEBI:29035"/>
    </cofactor>
    <text evidence="7">Divalent metal cations. Prefers magnesium or manganese.</text>
</comment>
<dbReference type="GO" id="GO:0046872">
    <property type="term" value="F:metal ion binding"/>
    <property type="evidence" value="ECO:0007669"/>
    <property type="project" value="UniProtKB-KW"/>
</dbReference>
<reference evidence="10" key="1">
    <citation type="submission" date="2019-01" db="EMBL/GenBank/DDBJ databases">
        <title>Genomic signatures and co-occurrence patterns of the ultra-small Saccharimodia (Patescibacteria phylum) suggest a symbiotic lifestyle.</title>
        <authorList>
            <person name="Lemos L."/>
            <person name="Medeiros J."/>
            <person name="Andreote F."/>
            <person name="Fernandes G."/>
            <person name="Varani A."/>
            <person name="Oliveira G."/>
            <person name="Pylro V."/>
        </authorList>
    </citation>
    <scope>NUCLEOTIDE SEQUENCE [LARGE SCALE GENOMIC DNA]</scope>
    <source>
        <strain evidence="10">AMD01</strain>
    </source>
</reference>
<dbReference type="InterPro" id="IPR001891">
    <property type="entry name" value="Malic_OxRdtase"/>
</dbReference>
<dbReference type="Pfam" id="PF03949">
    <property type="entry name" value="Malic_M"/>
    <property type="match status" value="1"/>
</dbReference>
<comment type="caution">
    <text evidence="10">The sequence shown here is derived from an EMBL/GenBank/DDBJ whole genome shotgun (WGS) entry which is preliminary data.</text>
</comment>
<dbReference type="PIRSF" id="PIRSF000106">
    <property type="entry name" value="ME"/>
    <property type="match status" value="1"/>
</dbReference>
<dbReference type="Gene3D" id="3.40.50.10380">
    <property type="entry name" value="Malic enzyme, N-terminal domain"/>
    <property type="match status" value="1"/>
</dbReference>
<feature type="binding site" evidence="7">
    <location>
        <position position="142"/>
    </location>
    <ligand>
        <name>a divalent metal cation</name>
        <dbReference type="ChEBI" id="CHEBI:60240"/>
    </ligand>
</feature>
<dbReference type="Gene3D" id="3.40.50.720">
    <property type="entry name" value="NAD(P)-binding Rossmann-like Domain"/>
    <property type="match status" value="1"/>
</dbReference>
<keyword evidence="3 7" id="KW-0479">Metal-binding</keyword>
<protein>
    <submittedName>
        <fullName evidence="10">NADP-dependent malic enzyme</fullName>
    </submittedName>
</protein>
<evidence type="ECO:0000313" key="11">
    <source>
        <dbReference type="Proteomes" id="UP000289269"/>
    </source>
</evidence>
<evidence type="ECO:0000259" key="9">
    <source>
        <dbReference type="SMART" id="SM01274"/>
    </source>
</evidence>
<evidence type="ECO:0000256" key="5">
    <source>
        <dbReference type="PIRSR" id="PIRSR000106-1"/>
    </source>
</evidence>
<feature type="binding site" evidence="6">
    <location>
        <position position="324"/>
    </location>
    <ligand>
        <name>(S)-malate</name>
        <dbReference type="ChEBI" id="CHEBI:15589"/>
    </ligand>
</feature>
<feature type="binding site" evidence="6">
    <location>
        <position position="294"/>
    </location>
    <ligand>
        <name>(S)-malate</name>
        <dbReference type="ChEBI" id="CHEBI:15589"/>
    </ligand>
</feature>
<evidence type="ECO:0000256" key="1">
    <source>
        <dbReference type="ARBA" id="ARBA00001936"/>
    </source>
</evidence>
<feature type="active site" description="Proton donor" evidence="5">
    <location>
        <position position="45"/>
    </location>
</feature>
<dbReference type="GO" id="GO:0051287">
    <property type="term" value="F:NAD binding"/>
    <property type="evidence" value="ECO:0007669"/>
    <property type="project" value="InterPro"/>
</dbReference>
<evidence type="ECO:0000256" key="3">
    <source>
        <dbReference type="ARBA" id="ARBA00022723"/>
    </source>
</evidence>
<feature type="binding site" evidence="7">
    <location>
        <position position="143"/>
    </location>
    <ligand>
        <name>a divalent metal cation</name>
        <dbReference type="ChEBI" id="CHEBI:60240"/>
    </ligand>
</feature>
<dbReference type="SMART" id="SM01274">
    <property type="entry name" value="malic"/>
    <property type="match status" value="1"/>
</dbReference>
<evidence type="ECO:0000256" key="4">
    <source>
        <dbReference type="ARBA" id="ARBA00023002"/>
    </source>
</evidence>
<evidence type="ECO:0000313" key="10">
    <source>
        <dbReference type="EMBL" id="RWZ79390.1"/>
    </source>
</evidence>
<dbReference type="Proteomes" id="UP000289269">
    <property type="component" value="Unassembled WGS sequence"/>
</dbReference>
<dbReference type="InterPro" id="IPR037062">
    <property type="entry name" value="Malic_N_dom_sf"/>
</dbReference>
<dbReference type="InterPro" id="IPR036291">
    <property type="entry name" value="NAD(P)-bd_dom_sf"/>
</dbReference>
<evidence type="ECO:0000256" key="7">
    <source>
        <dbReference type="PIRSR" id="PIRSR000106-3"/>
    </source>
</evidence>
<feature type="active site" description="Proton acceptor" evidence="5">
    <location>
        <position position="100"/>
    </location>
</feature>
<dbReference type="AlphaFoldDB" id="A0A4Q0AJ55"/>
<feature type="binding site" evidence="7">
    <location>
        <position position="168"/>
    </location>
    <ligand>
        <name>a divalent metal cation</name>
        <dbReference type="ChEBI" id="CHEBI:60240"/>
    </ligand>
</feature>
<dbReference type="GO" id="GO:0016616">
    <property type="term" value="F:oxidoreductase activity, acting on the CH-OH group of donors, NAD or NADP as acceptor"/>
    <property type="evidence" value="ECO:0007669"/>
    <property type="project" value="InterPro"/>
</dbReference>
<evidence type="ECO:0000259" key="8">
    <source>
        <dbReference type="SMART" id="SM00919"/>
    </source>
</evidence>
<dbReference type="InterPro" id="IPR015884">
    <property type="entry name" value="Malic_enzyme_CS"/>
</dbReference>
<dbReference type="PROSITE" id="PS00331">
    <property type="entry name" value="MALIC_ENZYMES"/>
    <property type="match status" value="1"/>
</dbReference>
<comment type="similarity">
    <text evidence="2">Belongs to the malic enzymes family.</text>
</comment>
<dbReference type="SUPFAM" id="SSF53223">
    <property type="entry name" value="Aminoacid dehydrogenase-like, N-terminal domain"/>
    <property type="match status" value="1"/>
</dbReference>
<gene>
    <name evidence="10" type="ORF">EOT04_01900</name>
</gene>
<dbReference type="Pfam" id="PF00390">
    <property type="entry name" value="malic"/>
    <property type="match status" value="1"/>
</dbReference>
<dbReference type="SUPFAM" id="SSF51735">
    <property type="entry name" value="NAD(P)-binding Rossmann-fold domains"/>
    <property type="match status" value="1"/>
</dbReference>
<dbReference type="PANTHER" id="PTHR43237:SF4">
    <property type="entry name" value="NADP-DEPENDENT MALIC ENZYME"/>
    <property type="match status" value="1"/>
</dbReference>
<evidence type="ECO:0000256" key="6">
    <source>
        <dbReference type="PIRSR" id="PIRSR000106-2"/>
    </source>
</evidence>
<sequence length="386" mass="40925">MDPSAAAPNGDVYQQSIKAHLKLRGKLSLSLKDDPDTKEKLSLFYTPGVAAVSRLIAEQPDKLNDYSWTNNLVAVVSDGSAVLGLGDIGPKAAMPVMEGKAMLFKHFADIDAVPIVLNAHSADQIVNAVKAIAPSFGAINLEDIAAPKCFEIEERLKDQLDIPVFHDDQHGTAVVVLAGLINAAKVVNKDLKRCRVVVVGAGAAGTAIIKLLNVYGVKQITALDSQGIIGPGRRGLSPEKRALLDLTRPVDHLGGLDRALDGADIFIGVSRPNLLNTEYIKLMNPRSIVFALANPQPEIEPDLAFRAGVAVLATGRSDYPNQVNNALAFPGIFRGALDNGVKRITDDHKLAAAGALAAMVKRPAAGRIIPSLFETSLVKTIAAVIK</sequence>
<dbReference type="InterPro" id="IPR051674">
    <property type="entry name" value="Malate_Decarboxylase"/>
</dbReference>
<organism evidence="10 11">
    <name type="scientific">Candidatus Chaera renei</name>
    <dbReference type="NCBI Taxonomy" id="2506947"/>
    <lineage>
        <taxon>Bacteria</taxon>
        <taxon>Candidatus Saccharimonadota</taxon>
        <taxon>Candidatus Saccharimonadia</taxon>
        <taxon>Candidatus Saccharimonadales</taxon>
        <taxon>Candidatus Saccharimonadaceae</taxon>
        <taxon>Candidatus Chaera</taxon>
    </lineage>
</organism>
<comment type="cofactor">
    <cofactor evidence="1">
        <name>Mn(2+)</name>
        <dbReference type="ChEBI" id="CHEBI:29035"/>
    </cofactor>
</comment>
<keyword evidence="11" id="KW-1185">Reference proteome</keyword>
<accession>A0A4Q0AJ55</accession>
<feature type="domain" description="Malic enzyme N-terminal" evidence="9">
    <location>
        <begin position="24"/>
        <end position="157"/>
    </location>
</feature>
<dbReference type="EMBL" id="SCKW01000015">
    <property type="protein sequence ID" value="RWZ79390.1"/>
    <property type="molecule type" value="Genomic_DNA"/>
</dbReference>
<dbReference type="InterPro" id="IPR012301">
    <property type="entry name" value="Malic_N_dom"/>
</dbReference>
<dbReference type="SMART" id="SM00919">
    <property type="entry name" value="Malic_M"/>
    <property type="match status" value="1"/>
</dbReference>
<proteinExistence type="inferred from homology"/>
<feature type="domain" description="Malic enzyme NAD-binding" evidence="8">
    <location>
        <begin position="169"/>
        <end position="385"/>
    </location>
</feature>
<dbReference type="InterPro" id="IPR046346">
    <property type="entry name" value="Aminoacid_DH-like_N_sf"/>
</dbReference>